<keyword evidence="3" id="KW-1185">Reference proteome</keyword>
<dbReference type="OrthoDB" id="10304512at2759"/>
<evidence type="ECO:0000256" key="1">
    <source>
        <dbReference type="SAM" id="SignalP"/>
    </source>
</evidence>
<dbReference type="AlphaFoldDB" id="A0A8J4T534"/>
<keyword evidence="1" id="KW-0732">Signal</keyword>
<feature type="chain" id="PRO_5035204709" evidence="1">
    <location>
        <begin position="26"/>
        <end position="1030"/>
    </location>
</feature>
<protein>
    <submittedName>
        <fullName evidence="2">Uncharacterized protein</fullName>
    </submittedName>
</protein>
<dbReference type="EMBL" id="LUCH01004558">
    <property type="protein sequence ID" value="KAF5398878.1"/>
    <property type="molecule type" value="Genomic_DNA"/>
</dbReference>
<evidence type="ECO:0000313" key="3">
    <source>
        <dbReference type="Proteomes" id="UP000748531"/>
    </source>
</evidence>
<proteinExistence type="predicted"/>
<dbReference type="Proteomes" id="UP000748531">
    <property type="component" value="Unassembled WGS sequence"/>
</dbReference>
<sequence>MPHLRKRWMFAKLLLVSLLPWTLHATVLVAEYSHLKILNSLHATSPEVATSEGLIKVMPILYNESSIICSTHSRSEVNSTAMNLILKSEPASLCEKMTQTQTDDRAVVICSASNAAPFVGSHLIECSASFKHEDSAGTQVNALFLVRLPCGDSCHKRSATKTKWRLELIYVTKTNEWMISLKENFGWLAYTHTVILMQKTYMLNPQTNEEIIVHIPVLAINLKTFKATTLAFWLDRPVRVTRSNQAGFDVYVDALGTVGPRYTARLMLLDRPQFVETDVVIVRSSQYAVMSRVENHAYRQKIFTTLEEFNVLYCTILITNCTYQLQTSNLSLNETLRANDPKIHTDFVIVATDSTIDSNHSHGTIVRIFPTLKSNKYYDRLRVKQINIFQGLNKFGPLISMFHVNRILVQNDDSLLSLAIPRAAFKQYGVHHASTEYEARHQGKLENGYTDCILLYTKHASMRMDPEVVLVGQTVRLYSFKDIVQVISQNRTAEWQKVVWVLKTKHNWAIIFTYNWHLNKSEYGPGFGPSHITFVPPHNGSYGLTLILRTWPSLSHTTFGCFLVYENTSINQPNIGALGNYLYMETKRPVCIISELERPRITFNGSHYKHVKIHNGYLIKVVLVENLKSLTQVSCKQDVLYTKCHEPVKVISHFTVELHLKIKKNGRVHDLPLYDQRDDTMVQSRTFIYGAEVIRLMDGTWHGAILTCETRIMSRSSMEYVKRVLRSSLIQLHTPYSKIQILLDGIKPLSLNNSIVHLEKQINLTCMSDTNVGRFAVRWSVQLTHSNPAGITQAIRTGIYGTSKPGQPLNLSLPYVLTLKEEIYTATCVLYAPGARLPNPSTAFVYFSPPTLNYNHHWIEGNTSWILQHVIFGSVTVLIILLVTVGPILAMKLAGVPLHPTSQPTNRFLQGSIIEPVVMKYRLSNRPQPARTSTVRIVENRKPVEPLKFAKHEMMKAQPRATFSIKRNRLRRQLRPAGTTVISRRTYVPARSHRYRSPKRTIELKLKSGRRSPETNFILNICKYFIVNHK</sequence>
<gene>
    <name evidence="2" type="ORF">PHET_07859</name>
</gene>
<comment type="caution">
    <text evidence="2">The sequence shown here is derived from an EMBL/GenBank/DDBJ whole genome shotgun (WGS) entry which is preliminary data.</text>
</comment>
<evidence type="ECO:0000313" key="2">
    <source>
        <dbReference type="EMBL" id="KAF5398878.1"/>
    </source>
</evidence>
<reference evidence="2" key="1">
    <citation type="submission" date="2019-05" db="EMBL/GenBank/DDBJ databases">
        <title>Annotation for the trematode Paragonimus heterotremus.</title>
        <authorList>
            <person name="Choi Y.-J."/>
        </authorList>
    </citation>
    <scope>NUCLEOTIDE SEQUENCE</scope>
    <source>
        <strain evidence="2">LC</strain>
    </source>
</reference>
<accession>A0A8J4T534</accession>
<organism evidence="2 3">
    <name type="scientific">Paragonimus heterotremus</name>
    <dbReference type="NCBI Taxonomy" id="100268"/>
    <lineage>
        <taxon>Eukaryota</taxon>
        <taxon>Metazoa</taxon>
        <taxon>Spiralia</taxon>
        <taxon>Lophotrochozoa</taxon>
        <taxon>Platyhelminthes</taxon>
        <taxon>Trematoda</taxon>
        <taxon>Digenea</taxon>
        <taxon>Plagiorchiida</taxon>
        <taxon>Troglotremata</taxon>
        <taxon>Troglotrematidae</taxon>
        <taxon>Paragonimus</taxon>
    </lineage>
</organism>
<name>A0A8J4T534_9TREM</name>
<feature type="signal peptide" evidence="1">
    <location>
        <begin position="1"/>
        <end position="25"/>
    </location>
</feature>